<feature type="region of interest" description="Disordered" evidence="9">
    <location>
        <begin position="85"/>
        <end position="137"/>
    </location>
</feature>
<proteinExistence type="inferred from homology"/>
<dbReference type="Proteomes" id="UP000091956">
    <property type="component" value="Unassembled WGS sequence"/>
</dbReference>
<dbReference type="GO" id="GO:0000288">
    <property type="term" value="P:nuclear-transcribed mRNA catabolic process, deadenylation-dependent decay"/>
    <property type="evidence" value="ECO:0007669"/>
    <property type="project" value="TreeGrafter"/>
</dbReference>
<comment type="subcellular location">
    <subcellularLocation>
        <location evidence="1">Cytoplasm</location>
    </subcellularLocation>
</comment>
<evidence type="ECO:0000256" key="9">
    <source>
        <dbReference type="SAM" id="MobiDB-lite"/>
    </source>
</evidence>
<dbReference type="AlphaFoldDB" id="A0A1B8GNR1"/>
<feature type="repeat" description="Pumilio" evidence="8">
    <location>
        <begin position="691"/>
        <end position="726"/>
    </location>
</feature>
<evidence type="ECO:0000256" key="7">
    <source>
        <dbReference type="ARBA" id="ARBA00081811"/>
    </source>
</evidence>
<evidence type="ECO:0000256" key="3">
    <source>
        <dbReference type="ARBA" id="ARBA00022737"/>
    </source>
</evidence>
<feature type="compositionally biased region" description="Polar residues" evidence="9">
    <location>
        <begin position="284"/>
        <end position="304"/>
    </location>
</feature>
<feature type="region of interest" description="Disordered" evidence="9">
    <location>
        <begin position="284"/>
        <end position="308"/>
    </location>
</feature>
<feature type="repeat" description="Pumilio" evidence="8">
    <location>
        <begin position="655"/>
        <end position="690"/>
    </location>
</feature>
<feature type="compositionally biased region" description="Polar residues" evidence="9">
    <location>
        <begin position="1"/>
        <end position="14"/>
    </location>
</feature>
<dbReference type="EMBL" id="KV460222">
    <property type="protein sequence ID" value="OBT97485.1"/>
    <property type="molecule type" value="Genomic_DNA"/>
</dbReference>
<protein>
    <recommendedName>
        <fullName evidence="7">Pumilio homology domain family member 3</fullName>
    </recommendedName>
</protein>
<evidence type="ECO:0000313" key="11">
    <source>
        <dbReference type="EMBL" id="OBT97485.1"/>
    </source>
</evidence>
<dbReference type="PROSITE" id="PS50303">
    <property type="entry name" value="PUM_HD"/>
    <property type="match status" value="1"/>
</dbReference>
<keyword evidence="4" id="KW-0694">RNA-binding</keyword>
<evidence type="ECO:0000256" key="4">
    <source>
        <dbReference type="ARBA" id="ARBA00022884"/>
    </source>
</evidence>
<dbReference type="GeneID" id="28837703"/>
<evidence type="ECO:0000256" key="6">
    <source>
        <dbReference type="ARBA" id="ARBA00060736"/>
    </source>
</evidence>
<feature type="region of interest" description="Disordered" evidence="9">
    <location>
        <begin position="156"/>
        <end position="179"/>
    </location>
</feature>
<dbReference type="Gene3D" id="1.25.10.10">
    <property type="entry name" value="Leucine-rich Repeat Variant"/>
    <property type="match status" value="1"/>
</dbReference>
<accession>A0A1B8GNR1</accession>
<evidence type="ECO:0000256" key="8">
    <source>
        <dbReference type="PROSITE-ProRule" id="PRU00317"/>
    </source>
</evidence>
<sequence>MTINRPTGTMNSARGTRFGDFPSTAGRNNNIDDQQPTQNTTLGQGFGTNNTWKAHGGIWGNGNAIGSGYSVGKRDASRARVIDDDDLAAPSGSGALAASSEADPWGTRNNGPWNPVDPTSPNHSGETSPSRHRGSNASAAANGLLSEAQNTSPYLATSRPAIGQGPGMNHRPMSKSNLDPASGAFKYPYSSVSFGDSSEQGGLQAINGGFDLQDGFMYDQRREIGSGYRSTQGGASREPSLPPSRRPETASGAATNSSIFGQVPYSAFGHTPQNSLHIQKPSLTGRTQSFGSASNGRSYNTGSDRSQDVDAHYTRGTLLDKSLQGALTDAVSAIEQPRVSPTTYPEYNGQQSQPNGQHIMWDENSMHKRNSYFGGSYGDGAFSNQLNSRRPSRAGELDGLSALADRPSQPISPRFYNASGVISAELNAYANAKAQHLQGLSEIERGLQRLELGQHQQQAGFYNPQAMYNPHFQAQYQTQQWDFGPQSFRGAPQGFAPYAVQMPSYAPVSVPRGPARDQDIGHGVRSLLLEEFRNNAKSNTRQYELKNIYGHVVEFSGDQHGSRFIQMKLETANSDEKEQIFREIQPNALQLMTDVFGNYVIQKLFEHGNQIQKKILAEIMKNHVIELSLQMYGCRVVQKALEHVLADQQAELVKELQADVLKCVKDQNGNHVIQKAIERCPTEQVQFILDAFRMQVHTLATHPYGCRVIQRMLEYCTPPDQASVLKELFACAQMLIIDQYGNYVVQHVIQHGKPEDQAKLISMVTNQVLTLSKHKFASNVVERSISCGTTEQRQTIVAKIVALESDGSSPLQLMMKDQYGNYVIQKLLGQLQGAERDAFVEDIKPQLLQLKKYNYGKQIAAIEKLIFVAPTGPSTSLHRQTASNASAAPAYGRGAAPPQGPAITLDVSSVAPTPMLTMEQNSPESSNLPSATGSTVDESGDVGGSSVKETDVPEVQIESETSSLDTESTIRC</sequence>
<dbReference type="STRING" id="342668.A0A1B8GNR1"/>
<evidence type="ECO:0000313" key="12">
    <source>
        <dbReference type="Proteomes" id="UP000091956"/>
    </source>
</evidence>
<dbReference type="InterPro" id="IPR001313">
    <property type="entry name" value="Pumilio_RNA-bd_rpt"/>
</dbReference>
<dbReference type="InterPro" id="IPR033712">
    <property type="entry name" value="Pumilio_RNA-bd"/>
</dbReference>
<feature type="repeat" description="Pumilio" evidence="8">
    <location>
        <begin position="802"/>
        <end position="841"/>
    </location>
</feature>
<feature type="compositionally biased region" description="Low complexity" evidence="9">
    <location>
        <begin position="885"/>
        <end position="897"/>
    </location>
</feature>
<feature type="repeat" description="Pumilio" evidence="8">
    <location>
        <begin position="763"/>
        <end position="798"/>
    </location>
</feature>
<reference evidence="11 12" key="1">
    <citation type="submission" date="2016-03" db="EMBL/GenBank/DDBJ databases">
        <title>Comparative genomics of Pseudogymnoascus destructans, the fungus causing white-nose syndrome of bats.</title>
        <authorList>
            <person name="Palmer J.M."/>
            <person name="Drees K.P."/>
            <person name="Foster J.T."/>
            <person name="Lindner D.L."/>
        </authorList>
    </citation>
    <scope>NUCLEOTIDE SEQUENCE [LARGE SCALE GENOMIC DNA]</scope>
    <source>
        <strain evidence="11 12">UAMH 10579</strain>
    </source>
</reference>
<feature type="repeat" description="Pumilio" evidence="8">
    <location>
        <begin position="618"/>
        <end position="654"/>
    </location>
</feature>
<keyword evidence="12" id="KW-1185">Reference proteome</keyword>
<dbReference type="SMART" id="SM00025">
    <property type="entry name" value="Pumilio"/>
    <property type="match status" value="8"/>
</dbReference>
<evidence type="ECO:0000256" key="2">
    <source>
        <dbReference type="ARBA" id="ARBA00022490"/>
    </source>
</evidence>
<feature type="repeat" description="Pumilio" evidence="8">
    <location>
        <begin position="727"/>
        <end position="762"/>
    </location>
</feature>
<feature type="region of interest" description="Disordered" evidence="9">
    <location>
        <begin position="876"/>
        <end position="972"/>
    </location>
</feature>
<name>A0A1B8GNR1_9PEZI</name>
<feature type="compositionally biased region" description="Polar residues" evidence="9">
    <location>
        <begin position="25"/>
        <end position="48"/>
    </location>
</feature>
<reference evidence="12" key="2">
    <citation type="journal article" date="2018" name="Nat. Commun.">
        <title>Extreme sensitivity to ultraviolet light in the fungal pathogen causing white-nose syndrome of bats.</title>
        <authorList>
            <person name="Palmer J.M."/>
            <person name="Drees K.P."/>
            <person name="Foster J.T."/>
            <person name="Lindner D.L."/>
        </authorList>
    </citation>
    <scope>NUCLEOTIDE SEQUENCE [LARGE SCALE GENOMIC DNA]</scope>
    <source>
        <strain evidence="12">UAMH 10579</strain>
    </source>
</reference>
<evidence type="ECO:0000259" key="10">
    <source>
        <dbReference type="PROSITE" id="PS50303"/>
    </source>
</evidence>
<dbReference type="CDD" id="cd07920">
    <property type="entry name" value="Pumilio"/>
    <property type="match status" value="1"/>
</dbReference>
<dbReference type="OrthoDB" id="668540at2759"/>
<feature type="compositionally biased region" description="Polar residues" evidence="9">
    <location>
        <begin position="918"/>
        <end position="937"/>
    </location>
</feature>
<keyword evidence="3" id="KW-0677">Repeat</keyword>
<dbReference type="PROSITE" id="PS50302">
    <property type="entry name" value="PUM"/>
    <property type="match status" value="8"/>
</dbReference>
<feature type="region of interest" description="Disordered" evidence="9">
    <location>
        <begin position="1"/>
        <end position="48"/>
    </location>
</feature>
<feature type="compositionally biased region" description="Polar residues" evidence="9">
    <location>
        <begin position="107"/>
        <end position="128"/>
    </location>
</feature>
<organism evidence="11 12">
    <name type="scientific">Pseudogymnoascus verrucosus</name>
    <dbReference type="NCBI Taxonomy" id="342668"/>
    <lineage>
        <taxon>Eukaryota</taxon>
        <taxon>Fungi</taxon>
        <taxon>Dikarya</taxon>
        <taxon>Ascomycota</taxon>
        <taxon>Pezizomycotina</taxon>
        <taxon>Leotiomycetes</taxon>
        <taxon>Thelebolales</taxon>
        <taxon>Thelebolaceae</taxon>
        <taxon>Pseudogymnoascus</taxon>
    </lineage>
</organism>
<feature type="compositionally biased region" description="Low complexity" evidence="9">
    <location>
        <begin position="958"/>
        <end position="972"/>
    </location>
</feature>
<evidence type="ECO:0000256" key="1">
    <source>
        <dbReference type="ARBA" id="ARBA00004496"/>
    </source>
</evidence>
<dbReference type="InterPro" id="IPR016024">
    <property type="entry name" value="ARM-type_fold"/>
</dbReference>
<evidence type="ECO:0000256" key="5">
    <source>
        <dbReference type="ARBA" id="ARBA00024893"/>
    </source>
</evidence>
<dbReference type="Pfam" id="PF00806">
    <property type="entry name" value="PUF"/>
    <property type="match status" value="8"/>
</dbReference>
<dbReference type="InterPro" id="IPR033133">
    <property type="entry name" value="PUM-HD"/>
</dbReference>
<comment type="function">
    <text evidence="5">RNA-binding nucleolar protein required for pre-rRNA processing. Involved in production of 18S rRNA and assembly of small ribosomal subunit.</text>
</comment>
<feature type="domain" description="PUM-HD" evidence="10">
    <location>
        <begin position="524"/>
        <end position="867"/>
    </location>
</feature>
<dbReference type="GO" id="GO:0005737">
    <property type="term" value="C:cytoplasm"/>
    <property type="evidence" value="ECO:0007669"/>
    <property type="project" value="UniProtKB-SubCell"/>
</dbReference>
<feature type="compositionally biased region" description="Low complexity" evidence="9">
    <location>
        <begin position="88"/>
        <end position="102"/>
    </location>
</feature>
<dbReference type="PANTHER" id="PTHR12537:SF12">
    <property type="entry name" value="MATERNAL PROTEIN PUMILIO"/>
    <property type="match status" value="1"/>
</dbReference>
<comment type="similarity">
    <text evidence="6">Belongs to the PUF3 family.</text>
</comment>
<dbReference type="GO" id="GO:0003730">
    <property type="term" value="F:mRNA 3'-UTR binding"/>
    <property type="evidence" value="ECO:0007669"/>
    <property type="project" value="TreeGrafter"/>
</dbReference>
<feature type="region of interest" description="Disordered" evidence="9">
    <location>
        <begin position="226"/>
        <end position="253"/>
    </location>
</feature>
<dbReference type="PANTHER" id="PTHR12537">
    <property type="entry name" value="RNA BINDING PROTEIN PUMILIO-RELATED"/>
    <property type="match status" value="1"/>
</dbReference>
<dbReference type="InterPro" id="IPR011989">
    <property type="entry name" value="ARM-like"/>
</dbReference>
<keyword evidence="2" id="KW-0963">Cytoplasm</keyword>
<dbReference type="RefSeq" id="XP_018131218.1">
    <property type="nucleotide sequence ID" value="XM_018273792.2"/>
</dbReference>
<gene>
    <name evidence="11" type="primary">PUF3</name>
    <name evidence="11" type="ORF">VE01_04317</name>
</gene>
<dbReference type="FunFam" id="1.25.10.10:FF:000004">
    <property type="entry name" value="Pumilio homolog 1 isoform 2"/>
    <property type="match status" value="1"/>
</dbReference>
<feature type="repeat" description="Pumilio" evidence="8">
    <location>
        <begin position="547"/>
        <end position="582"/>
    </location>
</feature>
<dbReference type="SUPFAM" id="SSF48371">
    <property type="entry name" value="ARM repeat"/>
    <property type="match status" value="1"/>
</dbReference>
<feature type="repeat" description="Pumilio" evidence="8">
    <location>
        <begin position="583"/>
        <end position="616"/>
    </location>
</feature>